<evidence type="ECO:0000259" key="1">
    <source>
        <dbReference type="PROSITE" id="PS51186"/>
    </source>
</evidence>
<protein>
    <submittedName>
        <fullName evidence="2">Protein N-acetyltransferase, RimJ/RimL family</fullName>
    </submittedName>
</protein>
<dbReference type="SUPFAM" id="SSF55729">
    <property type="entry name" value="Acyl-CoA N-acyltransferases (Nat)"/>
    <property type="match status" value="1"/>
</dbReference>
<dbReference type="InterPro" id="IPR000182">
    <property type="entry name" value="GNAT_dom"/>
</dbReference>
<dbReference type="Proteomes" id="UP000198619">
    <property type="component" value="Unassembled WGS sequence"/>
</dbReference>
<keyword evidence="3" id="KW-1185">Reference proteome</keyword>
<proteinExistence type="predicted"/>
<evidence type="ECO:0000313" key="2">
    <source>
        <dbReference type="EMBL" id="SFB28254.1"/>
    </source>
</evidence>
<dbReference type="GO" id="GO:0016747">
    <property type="term" value="F:acyltransferase activity, transferring groups other than amino-acyl groups"/>
    <property type="evidence" value="ECO:0007669"/>
    <property type="project" value="InterPro"/>
</dbReference>
<dbReference type="AlphaFoldDB" id="A0A1I0ZR92"/>
<dbReference type="EMBL" id="FOKI01000024">
    <property type="protein sequence ID" value="SFB28254.1"/>
    <property type="molecule type" value="Genomic_DNA"/>
</dbReference>
<dbReference type="PROSITE" id="PS51186">
    <property type="entry name" value="GNAT"/>
    <property type="match status" value="1"/>
</dbReference>
<dbReference type="OrthoDB" id="9795206at2"/>
<dbReference type="InterPro" id="IPR016181">
    <property type="entry name" value="Acyl_CoA_acyltransferase"/>
</dbReference>
<dbReference type="RefSeq" id="WP_090042216.1">
    <property type="nucleotide sequence ID" value="NZ_FOKI01000024.1"/>
</dbReference>
<accession>A0A1I0ZR92</accession>
<gene>
    <name evidence="2" type="ORF">SAMN04488528_102434</name>
</gene>
<feature type="domain" description="N-acetyltransferase" evidence="1">
    <location>
        <begin position="7"/>
        <end position="177"/>
    </location>
</feature>
<dbReference type="Gene3D" id="3.40.630.30">
    <property type="match status" value="1"/>
</dbReference>
<organism evidence="2 3">
    <name type="scientific">Clostridium frigidicarnis</name>
    <dbReference type="NCBI Taxonomy" id="84698"/>
    <lineage>
        <taxon>Bacteria</taxon>
        <taxon>Bacillati</taxon>
        <taxon>Bacillota</taxon>
        <taxon>Clostridia</taxon>
        <taxon>Eubacteriales</taxon>
        <taxon>Clostridiaceae</taxon>
        <taxon>Clostridium</taxon>
    </lineage>
</organism>
<dbReference type="PANTHER" id="PTHR43415:SF3">
    <property type="entry name" value="GNAT-FAMILY ACETYLTRANSFERASE"/>
    <property type="match status" value="1"/>
</dbReference>
<keyword evidence="2" id="KW-0808">Transferase</keyword>
<dbReference type="PANTHER" id="PTHR43415">
    <property type="entry name" value="SPERMIDINE N(1)-ACETYLTRANSFERASE"/>
    <property type="match status" value="1"/>
</dbReference>
<dbReference type="STRING" id="84698.SAMN04488528_102434"/>
<name>A0A1I0ZR92_9CLOT</name>
<sequence length="180" mass="21241">MIQGDKVRIRKISLSDADLLCKWWGNGEVMKHVGFTNGVKTDIEGLKDNIKNQLNDMNKYRKSRMFIVLDKNTEERIGELVFHDLDLENKSCTIGIKICEVDYQGKGYGEDTLRTFLTYLFKEFNLHRIELDTLFENTRARNLYKKVGFKEIGIRRDAWIDAEKNYRSFVLMDILEKEMK</sequence>
<dbReference type="Pfam" id="PF13302">
    <property type="entry name" value="Acetyltransf_3"/>
    <property type="match status" value="1"/>
</dbReference>
<evidence type="ECO:0000313" key="3">
    <source>
        <dbReference type="Proteomes" id="UP000198619"/>
    </source>
</evidence>
<reference evidence="2 3" key="1">
    <citation type="submission" date="2016-10" db="EMBL/GenBank/DDBJ databases">
        <authorList>
            <person name="de Groot N.N."/>
        </authorList>
    </citation>
    <scope>NUCLEOTIDE SEQUENCE [LARGE SCALE GENOMIC DNA]</scope>
    <source>
        <strain evidence="2 3">DSM 12271</strain>
    </source>
</reference>